<accession>A0AA97PKA2</accession>
<protein>
    <submittedName>
        <fullName evidence="1">Uncharacterized protein</fullName>
    </submittedName>
</protein>
<reference evidence="1" key="1">
    <citation type="journal article" date="2012" name="PLoS Genet.">
        <title>Comparative analysis of the genomes of two field isolates of the rice blast fungus Magnaporthe oryzae.</title>
        <authorList>
            <person name="Xue M."/>
            <person name="Yang J."/>
            <person name="Li Z."/>
            <person name="Hu S."/>
            <person name="Yao N."/>
            <person name="Dean R.A."/>
            <person name="Zhao W."/>
            <person name="Shen M."/>
            <person name="Zhang H."/>
            <person name="Li C."/>
            <person name="Liu L."/>
            <person name="Cao L."/>
            <person name="Xu X."/>
            <person name="Xing Y."/>
            <person name="Hsiang T."/>
            <person name="Zhang Z."/>
            <person name="Xu J.R."/>
            <person name="Peng Y.L."/>
        </authorList>
    </citation>
    <scope>NUCLEOTIDE SEQUENCE</scope>
    <source>
        <strain evidence="1">Y34</strain>
    </source>
</reference>
<proteinExistence type="predicted"/>
<name>A0AA97PKA2_PYRO3</name>
<sequence length="94" mass="10304">MDLQGPESWVIQLWPRHLNVKISLASCSQRQPYEVLVILQDIQATTPLLGARQASIVKLTGVLRQAGNCWAYYTSAGKAFNPPEACGHSQPLAT</sequence>
<gene>
    <name evidence="1" type="ORF">OOU_Y34scaffold00577g6</name>
</gene>
<organism evidence="1">
    <name type="scientific">Pyricularia oryzae (strain Y34)</name>
    <name type="common">Rice blast fungus</name>
    <name type="synonym">Magnaporthe oryzae</name>
    <dbReference type="NCBI Taxonomy" id="1143189"/>
    <lineage>
        <taxon>Eukaryota</taxon>
        <taxon>Fungi</taxon>
        <taxon>Dikarya</taxon>
        <taxon>Ascomycota</taxon>
        <taxon>Pezizomycotina</taxon>
        <taxon>Sordariomycetes</taxon>
        <taxon>Sordariomycetidae</taxon>
        <taxon>Magnaporthales</taxon>
        <taxon>Pyriculariaceae</taxon>
        <taxon>Pyricularia</taxon>
    </lineage>
</organism>
<dbReference type="EMBL" id="JH793257">
    <property type="protein sequence ID" value="ELQ37787.1"/>
    <property type="molecule type" value="Genomic_DNA"/>
</dbReference>
<evidence type="ECO:0000313" key="1">
    <source>
        <dbReference type="EMBL" id="ELQ37787.1"/>
    </source>
</evidence>
<dbReference type="Proteomes" id="UP000011086">
    <property type="component" value="Unassembled WGS sequence"/>
</dbReference>
<dbReference type="AlphaFoldDB" id="A0AA97PKA2"/>